<dbReference type="EMBL" id="JAOQIO010000094">
    <property type="protein sequence ID" value="MCU6795153.1"/>
    <property type="molecule type" value="Genomic_DNA"/>
</dbReference>
<dbReference type="InterPro" id="IPR043519">
    <property type="entry name" value="NT_sf"/>
</dbReference>
<dbReference type="CDD" id="cd05399">
    <property type="entry name" value="NT_Rel-Spo_like"/>
    <property type="match status" value="1"/>
</dbReference>
<accession>A0ABT2UKI7</accession>
<evidence type="ECO:0000259" key="3">
    <source>
        <dbReference type="SMART" id="SM00954"/>
    </source>
</evidence>
<evidence type="ECO:0000256" key="2">
    <source>
        <dbReference type="SAM" id="Coils"/>
    </source>
</evidence>
<evidence type="ECO:0000256" key="1">
    <source>
        <dbReference type="ARBA" id="ARBA00004976"/>
    </source>
</evidence>
<evidence type="ECO:0000313" key="4">
    <source>
        <dbReference type="EMBL" id="MCU6795153.1"/>
    </source>
</evidence>
<gene>
    <name evidence="4" type="ORF">OB236_23890</name>
</gene>
<feature type="domain" description="RelA/SpoT" evidence="3">
    <location>
        <begin position="63"/>
        <end position="205"/>
    </location>
</feature>
<keyword evidence="5" id="KW-1185">Reference proteome</keyword>
<keyword evidence="2" id="KW-0175">Coiled coil</keyword>
<dbReference type="SUPFAM" id="SSF81301">
    <property type="entry name" value="Nucleotidyltransferase"/>
    <property type="match status" value="1"/>
</dbReference>
<comment type="caution">
    <text evidence="4">The sequence shown here is derived from an EMBL/GenBank/DDBJ whole genome shotgun (WGS) entry which is preliminary data.</text>
</comment>
<dbReference type="PANTHER" id="PTHR41773:SF1">
    <property type="entry name" value="RELA_SPOT DOMAIN-CONTAINING PROTEIN"/>
    <property type="match status" value="1"/>
</dbReference>
<dbReference type="SMART" id="SM00954">
    <property type="entry name" value="RelA_SpoT"/>
    <property type="match status" value="1"/>
</dbReference>
<dbReference type="InterPro" id="IPR007685">
    <property type="entry name" value="RelA_SpoT"/>
</dbReference>
<proteinExistence type="predicted"/>
<comment type="pathway">
    <text evidence="1">Purine metabolism; ppGpp biosynthesis; ppGpp from GTP: step 1/2.</text>
</comment>
<dbReference type="PANTHER" id="PTHR41773">
    <property type="entry name" value="GTP PYROPHOSPHATASE-RELATED"/>
    <property type="match status" value="1"/>
</dbReference>
<organism evidence="4 5">
    <name type="scientific">Paenibacillus baimaensis</name>
    <dbReference type="NCBI Taxonomy" id="2982185"/>
    <lineage>
        <taxon>Bacteria</taxon>
        <taxon>Bacillati</taxon>
        <taxon>Bacillota</taxon>
        <taxon>Bacilli</taxon>
        <taxon>Bacillales</taxon>
        <taxon>Paenibacillaceae</taxon>
        <taxon>Paenibacillus</taxon>
    </lineage>
</organism>
<protein>
    <recommendedName>
        <fullName evidence="3">RelA/SpoT domain-containing protein</fullName>
    </recommendedName>
</protein>
<name>A0ABT2UKI7_9BACL</name>
<feature type="coiled-coil region" evidence="2">
    <location>
        <begin position="240"/>
        <end position="267"/>
    </location>
</feature>
<dbReference type="Gene3D" id="3.30.460.10">
    <property type="entry name" value="Beta Polymerase, domain 2"/>
    <property type="match status" value="1"/>
</dbReference>
<dbReference type="Proteomes" id="UP001652445">
    <property type="component" value="Unassembled WGS sequence"/>
</dbReference>
<evidence type="ECO:0000313" key="5">
    <source>
        <dbReference type="Proteomes" id="UP001652445"/>
    </source>
</evidence>
<sequence>MEIEKFLTKYRITIEEFNKTGLVCEELLEIFNDFEAKKDQYESMGKSISEKLRKDPKVHSIKYRVKDSEHLVEKIIRKRIEKPKRIIDLKNYQKEITDLVGVRAIHLFKSDWIDIDNYIMKHWNLHEKNPTLYYREGDFNIKNIPAEYKKCVVKPHPYGYRSVHYTIKSKHFKEETIAEIQVRTIFEEGWSEIDHNIRYPYDKDNPILNPYIQIFNRFAGSADEMGTYLNFLKDNIDGIHVSYQNELEDKNQSIKDLEIKINQNKKLDDEEKLVLLDEIQTLREKINNSSDSISFEKIVQGKLFPFKHLNQNNATGSDIVFSVGPDSFITVQAKALRNINKNKSE</sequence>
<dbReference type="RefSeq" id="WP_262686203.1">
    <property type="nucleotide sequence ID" value="NZ_JAOQIO010000094.1"/>
</dbReference>
<dbReference type="Pfam" id="PF04607">
    <property type="entry name" value="RelA_SpoT"/>
    <property type="match status" value="1"/>
</dbReference>
<reference evidence="4 5" key="1">
    <citation type="submission" date="2022-09" db="EMBL/GenBank/DDBJ databases">
        <authorList>
            <person name="Han X.L."/>
            <person name="Wang Q."/>
            <person name="Lu T."/>
        </authorList>
    </citation>
    <scope>NUCLEOTIDE SEQUENCE [LARGE SCALE GENOMIC DNA]</scope>
    <source>
        <strain evidence="4 5">WQ 127069</strain>
    </source>
</reference>